<dbReference type="InterPro" id="IPR029058">
    <property type="entry name" value="AB_hydrolase_fold"/>
</dbReference>
<dbReference type="PIRSF" id="PIRSF001112">
    <property type="entry name" value="Epoxide_hydrolase"/>
    <property type="match status" value="1"/>
</dbReference>
<dbReference type="PANTHER" id="PTHR21661:SF35">
    <property type="entry name" value="EPOXIDE HYDROLASE"/>
    <property type="match status" value="1"/>
</dbReference>
<dbReference type="PANTHER" id="PTHR21661">
    <property type="entry name" value="EPOXIDE HYDROLASE 1-RELATED"/>
    <property type="match status" value="1"/>
</dbReference>
<organism evidence="6 7">
    <name type="scientific">Leifsonia tongyongensis</name>
    <dbReference type="NCBI Taxonomy" id="1268043"/>
    <lineage>
        <taxon>Bacteria</taxon>
        <taxon>Bacillati</taxon>
        <taxon>Actinomycetota</taxon>
        <taxon>Actinomycetes</taxon>
        <taxon>Micrococcales</taxon>
        <taxon>Microbacteriaceae</taxon>
        <taxon>Leifsonia</taxon>
    </lineage>
</organism>
<keyword evidence="3 6" id="KW-0378">Hydrolase</keyword>
<name>A0A6L9Y0L0_9MICO</name>
<feature type="active site" description="Proton acceptor" evidence="4">
    <location>
        <position position="352"/>
    </location>
</feature>
<evidence type="ECO:0000256" key="1">
    <source>
        <dbReference type="ARBA" id="ARBA00010088"/>
    </source>
</evidence>
<dbReference type="GO" id="GO:0097176">
    <property type="term" value="P:epoxide metabolic process"/>
    <property type="evidence" value="ECO:0007669"/>
    <property type="project" value="TreeGrafter"/>
</dbReference>
<dbReference type="Proteomes" id="UP000474967">
    <property type="component" value="Unassembled WGS sequence"/>
</dbReference>
<dbReference type="EMBL" id="JAAGWY010000003">
    <property type="protein sequence ID" value="NEN07191.1"/>
    <property type="molecule type" value="Genomic_DNA"/>
</dbReference>
<dbReference type="Pfam" id="PF06441">
    <property type="entry name" value="EHN"/>
    <property type="match status" value="1"/>
</dbReference>
<reference evidence="6 7" key="1">
    <citation type="journal article" date="2014" name="J. Microbiol.">
        <title>Diaminobutyricibacter tongyongensis gen. nov., sp. nov. and Homoserinibacter gongjuensis gen. nov., sp. nov. belong to the family Microbacteriaceae.</title>
        <authorList>
            <person name="Kim S.J."/>
            <person name="Ahn J.H."/>
            <person name="Weon H.Y."/>
            <person name="Hamada M."/>
            <person name="Suzuki K."/>
            <person name="Kwon S.W."/>
        </authorList>
    </citation>
    <scope>NUCLEOTIDE SEQUENCE [LARGE SCALE GENOMIC DNA]</scope>
    <source>
        <strain evidence="6 7">NBRC 108724</strain>
    </source>
</reference>
<dbReference type="Gene3D" id="3.40.50.1820">
    <property type="entry name" value="alpha/beta hydrolase"/>
    <property type="match status" value="1"/>
</dbReference>
<dbReference type="SUPFAM" id="SSF53474">
    <property type="entry name" value="alpha/beta-Hydrolases"/>
    <property type="match status" value="1"/>
</dbReference>
<comment type="similarity">
    <text evidence="1">Belongs to the peptidase S33 family.</text>
</comment>
<gene>
    <name evidence="6" type="ORF">G3T36_15110</name>
</gene>
<comment type="caution">
    <text evidence="6">The sequence shown here is derived from an EMBL/GenBank/DDBJ whole genome shotgun (WGS) entry which is preliminary data.</text>
</comment>
<feature type="domain" description="Epoxide hydrolase N-terminal" evidence="5">
    <location>
        <begin position="3"/>
        <end position="109"/>
    </location>
</feature>
<sequence length="375" mass="41350">MTIEPFRIRVPDEVLDDLRLRLERTRLVPALGSKPWEGGMDPARLRAMVAAWAAFDWRAIEDRLNAFEHSLADVRGHRIHFVRIPAAGSAELRVPLLLLHGWPSAFTEYLPLGERLANPAASGSDARIAFDVIIPSLPGFVFSELGDRPLTRHEIAEDLHELMTGVLGYDRYAAFGGDIGGGAATWLGVEHADRVIGIQLLNAPFPADTAPHSEEERVYLEGVDRYDRADGGYSEIMLTRPDTIAAALGDSPAGLLAWIADKWHDWVDGDLDRVVDADVLLTIATLYWVTESIGTSFAQYFDYPANAPRPLIEAPVGVYLCREPVMQGFPRSLAERASADLREFVVAPRGGHFAGIEQPEDTADAIRAFFTRMLG</sequence>
<dbReference type="AlphaFoldDB" id="A0A6L9Y0L0"/>
<dbReference type="InterPro" id="IPR010497">
    <property type="entry name" value="Epoxide_hydro_N"/>
</dbReference>
<feature type="active site" description="Proton donor" evidence="4">
    <location>
        <position position="300"/>
    </location>
</feature>
<evidence type="ECO:0000256" key="2">
    <source>
        <dbReference type="ARBA" id="ARBA00022797"/>
    </source>
</evidence>
<protein>
    <submittedName>
        <fullName evidence="6">Epoxide hydrolase</fullName>
    </submittedName>
</protein>
<evidence type="ECO:0000256" key="4">
    <source>
        <dbReference type="PIRSR" id="PIRSR001112-1"/>
    </source>
</evidence>
<dbReference type="InterPro" id="IPR016292">
    <property type="entry name" value="Epoxide_hydrolase"/>
</dbReference>
<evidence type="ECO:0000259" key="5">
    <source>
        <dbReference type="Pfam" id="PF06441"/>
    </source>
</evidence>
<evidence type="ECO:0000256" key="3">
    <source>
        <dbReference type="ARBA" id="ARBA00022801"/>
    </source>
</evidence>
<dbReference type="GO" id="GO:0004301">
    <property type="term" value="F:epoxide hydrolase activity"/>
    <property type="evidence" value="ECO:0007669"/>
    <property type="project" value="TreeGrafter"/>
</dbReference>
<accession>A0A6L9Y0L0</accession>
<keyword evidence="7" id="KW-1185">Reference proteome</keyword>
<keyword evidence="2" id="KW-0058">Aromatic hydrocarbons catabolism</keyword>
<evidence type="ECO:0000313" key="7">
    <source>
        <dbReference type="Proteomes" id="UP000474967"/>
    </source>
</evidence>
<evidence type="ECO:0000313" key="6">
    <source>
        <dbReference type="EMBL" id="NEN07191.1"/>
    </source>
</evidence>
<proteinExistence type="inferred from homology"/>
<dbReference type="RefSeq" id="WP_163290634.1">
    <property type="nucleotide sequence ID" value="NZ_JAAGWY010000003.1"/>
</dbReference>
<feature type="active site" description="Nucleophile" evidence="4">
    <location>
        <position position="178"/>
    </location>
</feature>